<protein>
    <recommendedName>
        <fullName evidence="4">Secreted protein</fullName>
    </recommendedName>
</protein>
<proteinExistence type="predicted"/>
<feature type="region of interest" description="Disordered" evidence="1">
    <location>
        <begin position="20"/>
        <end position="68"/>
    </location>
</feature>
<evidence type="ECO:0008006" key="4">
    <source>
        <dbReference type="Google" id="ProtNLM"/>
    </source>
</evidence>
<accession>A0ABU9Z5G6</accession>
<dbReference type="Proteomes" id="UP001404845">
    <property type="component" value="Unassembled WGS sequence"/>
</dbReference>
<evidence type="ECO:0000313" key="3">
    <source>
        <dbReference type="Proteomes" id="UP001404845"/>
    </source>
</evidence>
<evidence type="ECO:0000256" key="1">
    <source>
        <dbReference type="SAM" id="MobiDB-lite"/>
    </source>
</evidence>
<gene>
    <name evidence="2" type="ORF">PUR21_01345</name>
</gene>
<organism evidence="2 3">
    <name type="scientific">Methylorubrum rhodesianum</name>
    <dbReference type="NCBI Taxonomy" id="29427"/>
    <lineage>
        <taxon>Bacteria</taxon>
        <taxon>Pseudomonadati</taxon>
        <taxon>Pseudomonadota</taxon>
        <taxon>Alphaproteobacteria</taxon>
        <taxon>Hyphomicrobiales</taxon>
        <taxon>Methylobacteriaceae</taxon>
        <taxon>Methylorubrum</taxon>
    </lineage>
</organism>
<dbReference type="EMBL" id="JAQYXL010000001">
    <property type="protein sequence ID" value="MEN3226329.1"/>
    <property type="molecule type" value="Genomic_DNA"/>
</dbReference>
<name>A0ABU9Z5G6_9HYPH</name>
<evidence type="ECO:0000313" key="2">
    <source>
        <dbReference type="EMBL" id="MEN3226329.1"/>
    </source>
</evidence>
<sequence>MFAVLAMAVAIAPAAPCTMSRHSASDHAHPAEATASDAHAHHRHHHHAAIEGGEVAEPMGAPRNVGSDTRQEALDVATDFSAPRLSHEHHRNAPGHHKRMAGCVAACCPLACQAAVPDAPWSETALEFRPSDPIGIRQEDGVADPRPLRIERPPRSIG</sequence>
<keyword evidence="3" id="KW-1185">Reference proteome</keyword>
<dbReference type="RefSeq" id="WP_200672113.1">
    <property type="nucleotide sequence ID" value="NZ_JACWCW010000108.1"/>
</dbReference>
<reference evidence="2 3" key="1">
    <citation type="journal article" date="2023" name="PLoS ONE">
        <title>Complete genome assembly of Hawai'i environmental nontuberculous mycobacteria reveals unexpected co-isolation with methylobacteria.</title>
        <authorList>
            <person name="Hendrix J."/>
            <person name="Epperson L.E."/>
            <person name="Tong E.I."/>
            <person name="Chan Y.L."/>
            <person name="Hasan N.A."/>
            <person name="Dawrs S.N."/>
            <person name="Norton G.J."/>
            <person name="Virdi R."/>
            <person name="Crooks J.L."/>
            <person name="Chan E.D."/>
            <person name="Honda J.R."/>
            <person name="Strong M."/>
        </authorList>
    </citation>
    <scope>NUCLEOTIDE SEQUENCE [LARGE SCALE GENOMIC DNA]</scope>
    <source>
        <strain evidence="2 3">NJH_HI01</strain>
    </source>
</reference>
<feature type="compositionally biased region" description="Basic and acidic residues" evidence="1">
    <location>
        <begin position="146"/>
        <end position="158"/>
    </location>
</feature>
<feature type="region of interest" description="Disordered" evidence="1">
    <location>
        <begin position="132"/>
        <end position="158"/>
    </location>
</feature>
<comment type="caution">
    <text evidence="2">The sequence shown here is derived from an EMBL/GenBank/DDBJ whole genome shotgun (WGS) entry which is preliminary data.</text>
</comment>